<reference evidence="1 2" key="1">
    <citation type="submission" date="2017-05" db="EMBL/GenBank/DDBJ databases">
        <authorList>
            <person name="Varghese N."/>
            <person name="Submissions S."/>
        </authorList>
    </citation>
    <scope>NUCLEOTIDE SEQUENCE [LARGE SCALE GENOMIC DNA]</scope>
    <source>
        <strain evidence="1 2">DSM 21985</strain>
    </source>
</reference>
<keyword evidence="2" id="KW-1185">Reference proteome</keyword>
<dbReference type="InterPro" id="IPR013406">
    <property type="entry name" value="CHP02574_addiction_mod"/>
</dbReference>
<dbReference type="OrthoDB" id="1524962at2"/>
<dbReference type="AlphaFoldDB" id="A0A521DCU5"/>
<dbReference type="NCBIfam" id="TIGR02574">
    <property type="entry name" value="stabl_TIGR02574"/>
    <property type="match status" value="1"/>
</dbReference>
<dbReference type="RefSeq" id="WP_142454519.1">
    <property type="nucleotide sequence ID" value="NZ_FXTP01000008.1"/>
</dbReference>
<gene>
    <name evidence="1" type="ORF">SAMN06265219_10854</name>
</gene>
<dbReference type="EMBL" id="FXTP01000008">
    <property type="protein sequence ID" value="SMO69567.1"/>
    <property type="molecule type" value="Genomic_DNA"/>
</dbReference>
<evidence type="ECO:0000313" key="1">
    <source>
        <dbReference type="EMBL" id="SMO69567.1"/>
    </source>
</evidence>
<evidence type="ECO:0000313" key="2">
    <source>
        <dbReference type="Proteomes" id="UP000317557"/>
    </source>
</evidence>
<name>A0A521DCU5_9BACT</name>
<accession>A0A521DCU5</accession>
<proteinExistence type="predicted"/>
<dbReference type="Pfam" id="PF09720">
    <property type="entry name" value="Unstab_antitox"/>
    <property type="match status" value="1"/>
</dbReference>
<protein>
    <submittedName>
        <fullName evidence="1">Putative addiction module component, TIGR02574 family</fullName>
    </submittedName>
</protein>
<sequence>MRKNLIKELKQLTPEEKLTVTEILWDSLKEEDVPISETQLNIIREREEEYKAGKSTLYTWDEVKSNKTAK</sequence>
<dbReference type="Proteomes" id="UP000317557">
    <property type="component" value="Unassembled WGS sequence"/>
</dbReference>
<organism evidence="1 2">
    <name type="scientific">Gracilimonas mengyeensis</name>
    <dbReference type="NCBI Taxonomy" id="1302730"/>
    <lineage>
        <taxon>Bacteria</taxon>
        <taxon>Pseudomonadati</taxon>
        <taxon>Balneolota</taxon>
        <taxon>Balneolia</taxon>
        <taxon>Balneolales</taxon>
        <taxon>Balneolaceae</taxon>
        <taxon>Gracilimonas</taxon>
    </lineage>
</organism>